<evidence type="ECO:0000256" key="12">
    <source>
        <dbReference type="ARBA" id="ARBA00023239"/>
    </source>
</evidence>
<feature type="binding site" evidence="17">
    <location>
        <position position="459"/>
    </location>
    <ligand>
        <name>AMP</name>
        <dbReference type="ChEBI" id="CHEBI:456215"/>
    </ligand>
</feature>
<evidence type="ECO:0000313" key="22">
    <source>
        <dbReference type="EMBL" id="RGE57921.1"/>
    </source>
</evidence>
<feature type="binding site" evidence="18">
    <location>
        <position position="169"/>
    </location>
    <ligand>
        <name>K(+)</name>
        <dbReference type="ChEBI" id="CHEBI:29103"/>
    </ligand>
</feature>
<evidence type="ECO:0000256" key="13">
    <source>
        <dbReference type="ARBA" id="ARBA00023268"/>
    </source>
</evidence>
<evidence type="ECO:0000256" key="6">
    <source>
        <dbReference type="ARBA" id="ARBA00022741"/>
    </source>
</evidence>
<dbReference type="CDD" id="cd01171">
    <property type="entry name" value="YXKO-related"/>
    <property type="match status" value="1"/>
</dbReference>
<evidence type="ECO:0000256" key="19">
    <source>
        <dbReference type="PIRNR" id="PIRNR017184"/>
    </source>
</evidence>
<comment type="function">
    <text evidence="18">Catalyzes the epimerization of the S- and R-forms of NAD(P)HX, a damaged form of NAD(P)H that is a result of enzymatic or heat-dependent hydration. This is a prerequisite for the S-specific NAD(P)H-hydrate dehydratase to allow the repair of both epimers of NAD(P)HX.</text>
</comment>
<proteinExistence type="inferred from homology"/>
<comment type="caution">
    <text evidence="22">The sequence shown here is derived from an EMBL/GenBank/DDBJ whole genome shotgun (WGS) entry which is preliminary data.</text>
</comment>
<feature type="domain" description="YjeF N-terminal" evidence="21">
    <location>
        <begin position="10"/>
        <end position="223"/>
    </location>
</feature>
<feature type="binding site" evidence="17">
    <location>
        <position position="460"/>
    </location>
    <ligand>
        <name>(6S)-NADPHX</name>
        <dbReference type="ChEBI" id="CHEBI:64076"/>
    </ligand>
</feature>
<feature type="domain" description="YjeF C-terminal" evidence="20">
    <location>
        <begin position="232"/>
        <end position="519"/>
    </location>
</feature>
<evidence type="ECO:0000256" key="18">
    <source>
        <dbReference type="HAMAP-Rule" id="MF_01966"/>
    </source>
</evidence>
<evidence type="ECO:0000256" key="8">
    <source>
        <dbReference type="ARBA" id="ARBA00022857"/>
    </source>
</evidence>
<dbReference type="PROSITE" id="PS51383">
    <property type="entry name" value="YJEF_C_3"/>
    <property type="match status" value="1"/>
</dbReference>
<dbReference type="Pfam" id="PF01256">
    <property type="entry name" value="Carb_kinase"/>
    <property type="match status" value="1"/>
</dbReference>
<dbReference type="InterPro" id="IPR030677">
    <property type="entry name" value="Nnr"/>
</dbReference>
<dbReference type="EMBL" id="QVLV01000013">
    <property type="protein sequence ID" value="RGE57921.1"/>
    <property type="molecule type" value="Genomic_DNA"/>
</dbReference>
<comment type="similarity">
    <text evidence="4 19">In the C-terminal section; belongs to the NnrD/CARKD family.</text>
</comment>
<dbReference type="PANTHER" id="PTHR12592:SF0">
    <property type="entry name" value="ATP-DEPENDENT (S)-NAD(P)H-HYDRATE DEHYDRATASE"/>
    <property type="match status" value="1"/>
</dbReference>
<dbReference type="InterPro" id="IPR036652">
    <property type="entry name" value="YjeF_N_dom_sf"/>
</dbReference>
<dbReference type="NCBIfam" id="TIGR00196">
    <property type="entry name" value="yjeF_cterm"/>
    <property type="match status" value="1"/>
</dbReference>
<dbReference type="GO" id="GO:0052856">
    <property type="term" value="F:NAD(P)HX epimerase activity"/>
    <property type="evidence" value="ECO:0007669"/>
    <property type="project" value="UniProtKB-UniRule"/>
</dbReference>
<keyword evidence="11 18" id="KW-0413">Isomerase</keyword>
<dbReference type="GO" id="GO:0046872">
    <property type="term" value="F:metal ion binding"/>
    <property type="evidence" value="ECO:0007669"/>
    <property type="project" value="UniProtKB-UniRule"/>
</dbReference>
<evidence type="ECO:0000256" key="14">
    <source>
        <dbReference type="ARBA" id="ARBA00025153"/>
    </source>
</evidence>
<evidence type="ECO:0000256" key="5">
    <source>
        <dbReference type="ARBA" id="ARBA00022723"/>
    </source>
</evidence>
<keyword evidence="7 17" id="KW-0067">ATP-binding</keyword>
<evidence type="ECO:0000256" key="2">
    <source>
        <dbReference type="ARBA" id="ARBA00000909"/>
    </source>
</evidence>
<keyword evidence="13" id="KW-0511">Multifunctional enzyme</keyword>
<keyword evidence="6 17" id="KW-0547">Nucleotide-binding</keyword>
<comment type="catalytic activity">
    <reaction evidence="16 17 19">
        <text>(6S)-NADPHX + ADP = AMP + phosphate + NADPH + H(+)</text>
        <dbReference type="Rhea" id="RHEA:32235"/>
        <dbReference type="ChEBI" id="CHEBI:15378"/>
        <dbReference type="ChEBI" id="CHEBI:43474"/>
        <dbReference type="ChEBI" id="CHEBI:57783"/>
        <dbReference type="ChEBI" id="CHEBI:64076"/>
        <dbReference type="ChEBI" id="CHEBI:456215"/>
        <dbReference type="ChEBI" id="CHEBI:456216"/>
        <dbReference type="EC" id="4.2.1.136"/>
    </reaction>
</comment>
<feature type="binding site" evidence="18">
    <location>
        <begin position="137"/>
        <end position="143"/>
    </location>
    <ligand>
        <name>(6S)-NADPHX</name>
        <dbReference type="ChEBI" id="CHEBI:64076"/>
    </ligand>
</feature>
<protein>
    <recommendedName>
        <fullName evidence="19">Bifunctional NAD(P)H-hydrate repair enzyme</fullName>
    </recommendedName>
    <alternativeName>
        <fullName evidence="19">Nicotinamide nucleotide repair protein</fullName>
    </alternativeName>
    <domain>
        <recommendedName>
            <fullName evidence="19">ADP-dependent (S)-NAD(P)H-hydrate dehydratase</fullName>
            <ecNumber evidence="19">4.2.1.136</ecNumber>
        </recommendedName>
        <alternativeName>
            <fullName evidence="19">ADP-dependent NAD(P)HX dehydratase</fullName>
        </alternativeName>
    </domain>
    <domain>
        <recommendedName>
            <fullName evidence="19">NAD(P)H-hydrate epimerase</fullName>
            <ecNumber evidence="19">5.1.99.6</ecNumber>
        </recommendedName>
    </domain>
</protein>
<keyword evidence="5 18" id="KW-0479">Metal-binding</keyword>
<keyword evidence="9 18" id="KW-0630">Potassium</keyword>
<keyword evidence="12 17" id="KW-0456">Lyase</keyword>
<evidence type="ECO:0000256" key="10">
    <source>
        <dbReference type="ARBA" id="ARBA00023027"/>
    </source>
</evidence>
<reference evidence="22" key="1">
    <citation type="submission" date="2018-08" db="EMBL/GenBank/DDBJ databases">
        <title>A genome reference for cultivated species of the human gut microbiota.</title>
        <authorList>
            <person name="Zou Y."/>
            <person name="Xue W."/>
            <person name="Luo G."/>
        </authorList>
    </citation>
    <scope>NUCLEOTIDE SEQUENCE [LARGE SCALE GENOMIC DNA]</scope>
    <source>
        <strain evidence="22">TF05-5AC</strain>
    </source>
</reference>
<dbReference type="InterPro" id="IPR029056">
    <property type="entry name" value="Ribokinase-like"/>
</dbReference>
<feature type="binding site" evidence="17">
    <location>
        <position position="267"/>
    </location>
    <ligand>
        <name>(6S)-NADPHX</name>
        <dbReference type="ChEBI" id="CHEBI:64076"/>
    </ligand>
</feature>
<comment type="catalytic activity">
    <reaction evidence="15 17 19">
        <text>(6S)-NADHX + ADP = AMP + phosphate + NADH + H(+)</text>
        <dbReference type="Rhea" id="RHEA:32223"/>
        <dbReference type="ChEBI" id="CHEBI:15378"/>
        <dbReference type="ChEBI" id="CHEBI:43474"/>
        <dbReference type="ChEBI" id="CHEBI:57945"/>
        <dbReference type="ChEBI" id="CHEBI:64074"/>
        <dbReference type="ChEBI" id="CHEBI:456215"/>
        <dbReference type="ChEBI" id="CHEBI:456216"/>
        <dbReference type="EC" id="4.2.1.136"/>
    </reaction>
</comment>
<comment type="cofactor">
    <cofactor evidence="18 19">
        <name>K(+)</name>
        <dbReference type="ChEBI" id="CHEBI:29103"/>
    </cofactor>
    <text evidence="18 19">Binds 1 potassium ion per subunit.</text>
</comment>
<dbReference type="PIRSF" id="PIRSF017184">
    <property type="entry name" value="Nnr"/>
    <property type="match status" value="1"/>
</dbReference>
<dbReference type="GeneID" id="97988734"/>
<dbReference type="GO" id="GO:0052855">
    <property type="term" value="F:ADP-dependent NAD(P)H-hydrate dehydratase activity"/>
    <property type="evidence" value="ECO:0007669"/>
    <property type="project" value="UniProtKB-UniRule"/>
</dbReference>
<comment type="function">
    <text evidence="17">Catalyzes the dehydration of the S-form of NAD(P)HX at the expense of ADP, which is converted to AMP. Together with NAD(P)HX epimerase, which catalyzes the epimerization of the S- and R-forms, the enzyme allows the repair of both epimers of NAD(P)HX, a damaged form of NAD(P)H that is a result of enzymatic or heat-dependent hydration.</text>
</comment>
<keyword evidence="8 17" id="KW-0521">NADP</keyword>
<dbReference type="Proteomes" id="UP000260812">
    <property type="component" value="Unassembled WGS sequence"/>
</dbReference>
<feature type="binding site" evidence="17">
    <location>
        <begin position="430"/>
        <end position="434"/>
    </location>
    <ligand>
        <name>AMP</name>
        <dbReference type="ChEBI" id="CHEBI:456215"/>
    </ligand>
</feature>
<dbReference type="RefSeq" id="WP_102288735.1">
    <property type="nucleotide sequence ID" value="NZ_JBKVLI010000015.1"/>
</dbReference>
<evidence type="ECO:0000313" key="23">
    <source>
        <dbReference type="Proteomes" id="UP000260812"/>
    </source>
</evidence>
<dbReference type="GO" id="GO:0005524">
    <property type="term" value="F:ATP binding"/>
    <property type="evidence" value="ECO:0007669"/>
    <property type="project" value="UniProtKB-UniRule"/>
</dbReference>
<dbReference type="SUPFAM" id="SSF64153">
    <property type="entry name" value="YjeF N-terminal domain-like"/>
    <property type="match status" value="1"/>
</dbReference>
<feature type="binding site" evidence="17">
    <location>
        <position position="333"/>
    </location>
    <ligand>
        <name>(6S)-NADPHX</name>
        <dbReference type="ChEBI" id="CHEBI:64076"/>
    </ligand>
</feature>
<dbReference type="InterPro" id="IPR017953">
    <property type="entry name" value="Carbohydrate_kinase_pred_CS"/>
</dbReference>
<feature type="binding site" evidence="18">
    <location>
        <begin position="71"/>
        <end position="75"/>
    </location>
    <ligand>
        <name>(6S)-NADPHX</name>
        <dbReference type="ChEBI" id="CHEBI:64076"/>
    </ligand>
</feature>
<keyword evidence="10 17" id="KW-0520">NAD</keyword>
<dbReference type="HAMAP" id="MF_01965">
    <property type="entry name" value="NADHX_dehydratase"/>
    <property type="match status" value="1"/>
</dbReference>
<dbReference type="HAMAP" id="MF_01966">
    <property type="entry name" value="NADHX_epimerase"/>
    <property type="match status" value="1"/>
</dbReference>
<evidence type="ECO:0000259" key="20">
    <source>
        <dbReference type="PROSITE" id="PS51383"/>
    </source>
</evidence>
<comment type="similarity">
    <text evidence="3 19">In the N-terminal section; belongs to the NnrE/AIBP family.</text>
</comment>
<comment type="caution">
    <text evidence="18">Lacks conserved residue(s) required for the propagation of feature annotation.</text>
</comment>
<feature type="binding site" evidence="18">
    <location>
        <position position="72"/>
    </location>
    <ligand>
        <name>K(+)</name>
        <dbReference type="ChEBI" id="CHEBI:29103"/>
    </ligand>
</feature>
<sequence>MEYLVTSAEMKRCDGNTIEHFGMPSMVLMERAALACAEELIARDKKLKEAMRPFGPVPPANRTLVAAGTGNNGGDGLAIGRLLSQAGFPVDFVLLGKEEKCSAETAAQLKILENYGYRVMRKLPEREYDIIIDSIFGIGLTRPVEGSFAEAVEYINAQDAYVLSVDIPSGIHGDTGEVMGCAVQADVTVTFEFRKLGLVLYPGARYAGKVICADIGITQEGFLGEYPRIFTWNKEDRGFLPVRLQEGNKGTFGKVLLIAGSRGMAGACELSAAAVLKSGAGMVRAVTPESNRVIMQTALPEAMLTTYEEWTPQAEEKLREACAWANVIAIGPGFGKSPEALRILEAVLKQTMQPLIIDADALNLLAEHRELLDELIQRQQEPETRRELILTPHPGEFGRLAEKKTDEIQKEAAALTLEWAARLQAAFVCKGARTLVGSPEGRLYMNLTGNSGMATAGSGDVLTGILAGLSAQGMHAFDAACAGVYLHGMAGDRAAHKKSEYGVTAGDLTLELESLFPELLKKTP</sequence>
<comment type="cofactor">
    <cofactor evidence="17">
        <name>Mg(2+)</name>
        <dbReference type="ChEBI" id="CHEBI:18420"/>
    </cofactor>
</comment>
<evidence type="ECO:0000256" key="16">
    <source>
        <dbReference type="ARBA" id="ARBA00049209"/>
    </source>
</evidence>
<comment type="catalytic activity">
    <reaction evidence="2 18 19">
        <text>(6R)-NADPHX = (6S)-NADPHX</text>
        <dbReference type="Rhea" id="RHEA:32227"/>
        <dbReference type="ChEBI" id="CHEBI:64076"/>
        <dbReference type="ChEBI" id="CHEBI:64077"/>
        <dbReference type="EC" id="5.1.99.6"/>
    </reaction>
</comment>
<evidence type="ECO:0000256" key="3">
    <source>
        <dbReference type="ARBA" id="ARBA00006001"/>
    </source>
</evidence>
<dbReference type="NCBIfam" id="TIGR00197">
    <property type="entry name" value="yjeF_nterm"/>
    <property type="match status" value="1"/>
</dbReference>
<dbReference type="Gene3D" id="3.40.1190.20">
    <property type="match status" value="1"/>
</dbReference>
<evidence type="ECO:0000256" key="1">
    <source>
        <dbReference type="ARBA" id="ARBA00000013"/>
    </source>
</evidence>
<dbReference type="AlphaFoldDB" id="A0A3E3I0X2"/>
<evidence type="ECO:0000256" key="15">
    <source>
        <dbReference type="ARBA" id="ARBA00048238"/>
    </source>
</evidence>
<evidence type="ECO:0000256" key="11">
    <source>
        <dbReference type="ARBA" id="ARBA00023235"/>
    </source>
</evidence>
<evidence type="ECO:0000256" key="7">
    <source>
        <dbReference type="ARBA" id="ARBA00022840"/>
    </source>
</evidence>
<comment type="function">
    <text evidence="14 19">Bifunctional enzyme that catalyzes the epimerization of the S- and R-forms of NAD(P)HX and the dehydration of the S-form of NAD(P)HX at the expense of ADP, which is converted to AMP. This allows the repair of both epimers of NAD(P)HX, a damaged form of NAD(P)H that is a result of enzymatic or heat-dependent hydration.</text>
</comment>
<evidence type="ECO:0000256" key="9">
    <source>
        <dbReference type="ARBA" id="ARBA00022958"/>
    </source>
</evidence>
<dbReference type="SUPFAM" id="SSF53613">
    <property type="entry name" value="Ribokinase-like"/>
    <property type="match status" value="1"/>
</dbReference>
<evidence type="ECO:0000256" key="17">
    <source>
        <dbReference type="HAMAP-Rule" id="MF_01965"/>
    </source>
</evidence>
<dbReference type="GO" id="GO:0110051">
    <property type="term" value="P:metabolite repair"/>
    <property type="evidence" value="ECO:0007669"/>
    <property type="project" value="TreeGrafter"/>
</dbReference>
<dbReference type="Gene3D" id="3.40.50.10260">
    <property type="entry name" value="YjeF N-terminal domain"/>
    <property type="match status" value="1"/>
</dbReference>
<name>A0A3E3I0X2_9FIRM</name>
<feature type="binding site" evidence="17">
    <location>
        <position position="393"/>
    </location>
    <ligand>
        <name>(6S)-NADPHX</name>
        <dbReference type="ChEBI" id="CHEBI:64076"/>
    </ligand>
</feature>
<feature type="binding site" evidence="18">
    <location>
        <position position="133"/>
    </location>
    <ligand>
        <name>K(+)</name>
        <dbReference type="ChEBI" id="CHEBI:29103"/>
    </ligand>
</feature>
<evidence type="ECO:0000259" key="21">
    <source>
        <dbReference type="PROSITE" id="PS51385"/>
    </source>
</evidence>
<comment type="similarity">
    <text evidence="18">Belongs to the NnrE/AIBP family.</text>
</comment>
<dbReference type="Pfam" id="PF03853">
    <property type="entry name" value="YjeF_N"/>
    <property type="match status" value="1"/>
</dbReference>
<dbReference type="GO" id="GO:0046496">
    <property type="term" value="P:nicotinamide nucleotide metabolic process"/>
    <property type="evidence" value="ECO:0007669"/>
    <property type="project" value="UniProtKB-UniRule"/>
</dbReference>
<accession>A0A3E3I0X2</accession>
<organism evidence="22 23">
    <name type="scientific">Eisenbergiella massiliensis</name>
    <dbReference type="NCBI Taxonomy" id="1720294"/>
    <lineage>
        <taxon>Bacteria</taxon>
        <taxon>Bacillati</taxon>
        <taxon>Bacillota</taxon>
        <taxon>Clostridia</taxon>
        <taxon>Lachnospirales</taxon>
        <taxon>Lachnospiraceae</taxon>
        <taxon>Eisenbergiella</taxon>
    </lineage>
</organism>
<dbReference type="InterPro" id="IPR000631">
    <property type="entry name" value="CARKD"/>
</dbReference>
<dbReference type="EC" id="5.1.99.6" evidence="19"/>
<evidence type="ECO:0000256" key="4">
    <source>
        <dbReference type="ARBA" id="ARBA00009524"/>
    </source>
</evidence>
<dbReference type="PANTHER" id="PTHR12592">
    <property type="entry name" value="ATP-DEPENDENT (S)-NAD(P)H-HYDRATE DEHYDRATASE FAMILY MEMBER"/>
    <property type="match status" value="1"/>
</dbReference>
<dbReference type="PROSITE" id="PS51385">
    <property type="entry name" value="YJEF_N"/>
    <property type="match status" value="1"/>
</dbReference>
<comment type="similarity">
    <text evidence="17">Belongs to the NnrD/CARKD family.</text>
</comment>
<comment type="catalytic activity">
    <reaction evidence="1 18 19">
        <text>(6R)-NADHX = (6S)-NADHX</text>
        <dbReference type="Rhea" id="RHEA:32215"/>
        <dbReference type="ChEBI" id="CHEBI:64074"/>
        <dbReference type="ChEBI" id="CHEBI:64075"/>
        <dbReference type="EC" id="5.1.99.6"/>
    </reaction>
</comment>
<comment type="subunit">
    <text evidence="17">Homotetramer.</text>
</comment>
<keyword evidence="23" id="KW-1185">Reference proteome</keyword>
<feature type="binding site" evidence="18">
    <location>
        <position position="166"/>
    </location>
    <ligand>
        <name>(6S)-NADPHX</name>
        <dbReference type="ChEBI" id="CHEBI:64076"/>
    </ligand>
</feature>
<dbReference type="InterPro" id="IPR004443">
    <property type="entry name" value="YjeF_N_dom"/>
</dbReference>
<dbReference type="PROSITE" id="PS01050">
    <property type="entry name" value="YJEF_C_2"/>
    <property type="match status" value="1"/>
</dbReference>
<gene>
    <name evidence="17" type="primary">nnrD</name>
    <name evidence="18" type="synonym">nnrE</name>
    <name evidence="22" type="ORF">DXC51_18110</name>
</gene>
<dbReference type="EC" id="4.2.1.136" evidence="19"/>